<feature type="disulfide bond" evidence="18">
    <location>
        <begin position="682"/>
        <end position="738"/>
    </location>
</feature>
<evidence type="ECO:0000259" key="20">
    <source>
        <dbReference type="SMART" id="SM00079"/>
    </source>
</evidence>
<dbReference type="InterPro" id="IPR018882">
    <property type="entry name" value="CaM-bd_C0_NMDA_rcpt_NR1"/>
</dbReference>
<dbReference type="EMBL" id="KZ308472">
    <property type="protein sequence ID" value="KAG8230220.1"/>
    <property type="molecule type" value="Genomic_DNA"/>
</dbReference>
<feature type="transmembrane region" description="Helical" evidence="19">
    <location>
        <begin position="572"/>
        <end position="595"/>
    </location>
</feature>
<dbReference type="Proteomes" id="UP000792457">
    <property type="component" value="Unassembled WGS sequence"/>
</dbReference>
<evidence type="ECO:0000256" key="8">
    <source>
        <dbReference type="ARBA" id="ARBA00022692"/>
    </source>
</evidence>
<dbReference type="InterPro" id="IPR019594">
    <property type="entry name" value="Glu/Gly-bd"/>
</dbReference>
<evidence type="ECO:0000259" key="21">
    <source>
        <dbReference type="SMART" id="SM00918"/>
    </source>
</evidence>
<evidence type="ECO:0000256" key="10">
    <source>
        <dbReference type="ARBA" id="ARBA00023065"/>
    </source>
</evidence>
<evidence type="ECO:0000256" key="5">
    <source>
        <dbReference type="ARBA" id="ARBA00022448"/>
    </source>
</evidence>
<feature type="domain" description="Ionotropic glutamate receptor C-terminal" evidence="20">
    <location>
        <begin position="338"/>
        <end position="733"/>
    </location>
</feature>
<sequence>MVRFLPNPVKLDSNPIRAAFDFCERMVSRKVYAVIISHTQAEASSSTAVSYSAGFHNIPIIDMSSRDSSFSDKYTDVLFIHSSNANGRAILGRFEEGISRLSDSLAGSFASDKEKYRIKVSAVVAFNPGLKEFTEQLQDLKNFNEKVFLLYSSANDAEVIFRDAEILRLTGEGSVWLVAEEALNAKNTPLGILGLRLLHATDEDAHFHDIKYMSQQILPLGKTGKVEFDGNGDRMNAEYNLVNKKEAGEVPVGKYYYSPDENNMVLDIQGDNILWPGNTGVKPKGFSTPTHLKILTIGEIPFVYVRGIKLDQSISSKSHTTAYLSETSFSMQKGICDEDELPCPHFNTNNDATNQTNPGHTIHCCKGFCIDFLKKLAEKINFTYNLALSPDGLYGSYVFKDHYFGRKKQWTGLVGELTARRADMVVAPLTINPERSEFIDFSKPFKNQGLTILEKKPSRSSTLMSFLQPFSNSLWMLVMVSVHVVALVLCLFDRFSPFSRFRIIAPQENTTPGHFAGPSGLETNCPSTNVTTHTEEDALNLSSAIWFAWGVLLNSGIGDGTPRSFSARVLGIVWAAFAMMIVASYTANLAAFLVLERPYAKPSGINDAVLLSSFGNNFFATVNGSAVDMYLQRQVELSNLYRSMKGNNYHTADDAIEDVKNEKLEAFIWDNSRLEFEAAMDCELVTTGELFGRSGYGLGLRKDSPWTDAVNLAILDFREDGFFEKMDDKWFPQQDIQCDGINPIEKRPHTLGLKNMAGVFMLVLAGIFGGVALIVIEVFYKRHHAKRQNRKELARYAFDKWRRVIVKRRFIRATVAAHQQQKLQKLLKSNGMNETSATSLPTELQEMPLVSSSVGEVGSLAAAATAVDLKQQMSPRLHDEPNQVFT</sequence>
<gene>
    <name evidence="22" type="ORF">J437_LFUL010848</name>
</gene>
<dbReference type="FunFam" id="3.40.190.10:FF:000010">
    <property type="entry name" value="glutamate receptor ionotropic, NMDA 1 isoform X1"/>
    <property type="match status" value="1"/>
</dbReference>
<evidence type="ECO:0000313" key="22">
    <source>
        <dbReference type="EMBL" id="KAG8230220.1"/>
    </source>
</evidence>
<keyword evidence="9 19" id="KW-1133">Transmembrane helix</keyword>
<dbReference type="Pfam" id="PF10562">
    <property type="entry name" value="CaM_bdg_C0"/>
    <property type="match status" value="1"/>
</dbReference>
<keyword evidence="5" id="KW-0813">Transport</keyword>
<keyword evidence="18" id="KW-1015">Disulfide bond</keyword>
<evidence type="ECO:0000256" key="6">
    <source>
        <dbReference type="ARBA" id="ARBA00022475"/>
    </source>
</evidence>
<keyword evidence="13" id="KW-0325">Glycoprotein</keyword>
<evidence type="ECO:0000256" key="12">
    <source>
        <dbReference type="ARBA" id="ARBA00023170"/>
    </source>
</evidence>
<feature type="binding site" evidence="17">
    <location>
        <position position="670"/>
    </location>
    <ligand>
        <name>L-glutamate</name>
        <dbReference type="ChEBI" id="CHEBI:29985"/>
    </ligand>
</feature>
<evidence type="ECO:0000256" key="18">
    <source>
        <dbReference type="PIRSR" id="PIRSR601508-3"/>
    </source>
</evidence>
<organism evidence="22 23">
    <name type="scientific">Ladona fulva</name>
    <name type="common">Scarce chaser dragonfly</name>
    <name type="synonym">Libellula fulva</name>
    <dbReference type="NCBI Taxonomy" id="123851"/>
    <lineage>
        <taxon>Eukaryota</taxon>
        <taxon>Metazoa</taxon>
        <taxon>Ecdysozoa</taxon>
        <taxon>Arthropoda</taxon>
        <taxon>Hexapoda</taxon>
        <taxon>Insecta</taxon>
        <taxon>Pterygota</taxon>
        <taxon>Palaeoptera</taxon>
        <taxon>Odonata</taxon>
        <taxon>Epiprocta</taxon>
        <taxon>Anisoptera</taxon>
        <taxon>Libelluloidea</taxon>
        <taxon>Libellulidae</taxon>
        <taxon>Ladona</taxon>
    </lineage>
</organism>
<dbReference type="GO" id="GO:0015276">
    <property type="term" value="F:ligand-gated monoatomic ion channel activity"/>
    <property type="evidence" value="ECO:0007669"/>
    <property type="project" value="InterPro"/>
</dbReference>
<comment type="subcellular location">
    <subcellularLocation>
        <location evidence="1">Cell membrane</location>
        <topology evidence="1">Multi-pass membrane protein</topology>
    </subcellularLocation>
</comment>
<evidence type="ECO:0000256" key="2">
    <source>
        <dbReference type="ARBA" id="ARBA00008685"/>
    </source>
</evidence>
<dbReference type="InterPro" id="IPR028082">
    <property type="entry name" value="Peripla_BP_I"/>
</dbReference>
<dbReference type="PRINTS" id="PR00177">
    <property type="entry name" value="NMDARECEPTOR"/>
</dbReference>
<dbReference type="Gene3D" id="3.40.50.2300">
    <property type="match status" value="1"/>
</dbReference>
<keyword evidence="6" id="KW-1003">Cell membrane</keyword>
<dbReference type="InterPro" id="IPR001320">
    <property type="entry name" value="Iontro_rcpt_C"/>
</dbReference>
<keyword evidence="10" id="KW-0406">Ion transport</keyword>
<dbReference type="SMART" id="SM00079">
    <property type="entry name" value="PBPe"/>
    <property type="match status" value="1"/>
</dbReference>
<dbReference type="Pfam" id="PF00060">
    <property type="entry name" value="Lig_chan"/>
    <property type="match status" value="1"/>
</dbReference>
<keyword evidence="12" id="KW-0675">Receptor</keyword>
<name>A0A8K0KAK3_LADFU</name>
<protein>
    <recommendedName>
        <fullName evidence="4">Glutamate [NMDA] receptor subunit 1</fullName>
    </recommendedName>
</protein>
<evidence type="ECO:0000256" key="3">
    <source>
        <dbReference type="ARBA" id="ARBA00011106"/>
    </source>
</evidence>
<keyword evidence="14" id="KW-1071">Ligand-gated ion channel</keyword>
<feature type="binding site" evidence="17">
    <location>
        <position position="428"/>
    </location>
    <ligand>
        <name>L-glutamate</name>
        <dbReference type="ChEBI" id="CHEBI:29985"/>
    </ligand>
</feature>
<feature type="binding site" evidence="17">
    <location>
        <position position="435"/>
    </location>
    <ligand>
        <name>L-glutamate</name>
        <dbReference type="ChEBI" id="CHEBI:29985"/>
    </ligand>
</feature>
<keyword evidence="15" id="KW-0407">Ion channel</keyword>
<dbReference type="PANTHER" id="PTHR18966">
    <property type="entry name" value="IONOTROPIC GLUTAMATE RECEPTOR"/>
    <property type="match status" value="1"/>
</dbReference>
<dbReference type="Gene3D" id="1.10.287.70">
    <property type="match status" value="1"/>
</dbReference>
<comment type="similarity">
    <text evidence="2">Belongs to the glutamate-gated ion channel (TC 1.A.10.1) family.</text>
</comment>
<evidence type="ECO:0000256" key="19">
    <source>
        <dbReference type="SAM" id="Phobius"/>
    </source>
</evidence>
<feature type="binding site" evidence="17">
    <location>
        <position position="430"/>
    </location>
    <ligand>
        <name>L-glutamate</name>
        <dbReference type="ChEBI" id="CHEBI:29985"/>
    </ligand>
</feature>
<reference evidence="22" key="2">
    <citation type="submission" date="2017-10" db="EMBL/GenBank/DDBJ databases">
        <title>Ladona fulva Genome sequencing and assembly.</title>
        <authorList>
            <person name="Murali S."/>
            <person name="Richards S."/>
            <person name="Bandaranaike D."/>
            <person name="Bellair M."/>
            <person name="Blankenburg K."/>
            <person name="Chao H."/>
            <person name="Dinh H."/>
            <person name="Doddapaneni H."/>
            <person name="Dugan-Rocha S."/>
            <person name="Elkadiri S."/>
            <person name="Gnanaolivu R."/>
            <person name="Hernandez B."/>
            <person name="Skinner E."/>
            <person name="Javaid M."/>
            <person name="Lee S."/>
            <person name="Li M."/>
            <person name="Ming W."/>
            <person name="Munidasa M."/>
            <person name="Muniz J."/>
            <person name="Nguyen L."/>
            <person name="Hughes D."/>
            <person name="Osuji N."/>
            <person name="Pu L.-L."/>
            <person name="Puazo M."/>
            <person name="Qu C."/>
            <person name="Quiroz J."/>
            <person name="Raj R."/>
            <person name="Weissenberger G."/>
            <person name="Xin Y."/>
            <person name="Zou X."/>
            <person name="Han Y."/>
            <person name="Worley K."/>
            <person name="Muzny D."/>
            <person name="Gibbs R."/>
        </authorList>
    </citation>
    <scope>NUCLEOTIDE SEQUENCE</scope>
    <source>
        <strain evidence="22">Sampled in the wild</strain>
    </source>
</reference>
<evidence type="ECO:0000256" key="16">
    <source>
        <dbReference type="ARBA" id="ARBA00024675"/>
    </source>
</evidence>
<feature type="transmembrane region" description="Helical" evidence="19">
    <location>
        <begin position="756"/>
        <end position="780"/>
    </location>
</feature>
<comment type="function">
    <text evidence="16">NMDA receptor subtype of glutamate-gated ion channels with high calcium permeability and voltage-dependent sensitivity to magnesium. Mediated by glycine. This protein plays a key role in synaptic plasticity, synaptogenesis, excitotoxicity, memory acquisition and learning. It mediates neuronal functions in glutamate neurotransmission. Is involved in the cell surface targeting of NMDA receptors. Plays a role in associative learning and in long-term memory consolidation.</text>
</comment>
<dbReference type="Pfam" id="PF10613">
    <property type="entry name" value="Lig_chan-Glu_bd"/>
    <property type="match status" value="1"/>
</dbReference>
<dbReference type="OrthoDB" id="5984008at2759"/>
<evidence type="ECO:0000256" key="1">
    <source>
        <dbReference type="ARBA" id="ARBA00004651"/>
    </source>
</evidence>
<keyword evidence="11 19" id="KW-0472">Membrane</keyword>
<dbReference type="SUPFAM" id="SSF53850">
    <property type="entry name" value="Periplasmic binding protein-like II"/>
    <property type="match status" value="1"/>
</dbReference>
<dbReference type="InterPro" id="IPR015683">
    <property type="entry name" value="Ionotropic_Glu_rcpt"/>
</dbReference>
<keyword evidence="8 19" id="KW-0812">Transmembrane</keyword>
<evidence type="ECO:0000256" key="15">
    <source>
        <dbReference type="ARBA" id="ARBA00023303"/>
    </source>
</evidence>
<evidence type="ECO:0000256" key="14">
    <source>
        <dbReference type="ARBA" id="ARBA00023286"/>
    </source>
</evidence>
<proteinExistence type="inferred from homology"/>
<dbReference type="InterPro" id="IPR001508">
    <property type="entry name" value="Iono_Glu_rcpt_met"/>
</dbReference>
<evidence type="ECO:0000256" key="9">
    <source>
        <dbReference type="ARBA" id="ARBA00022989"/>
    </source>
</evidence>
<feature type="domain" description="Ionotropic glutamate receptor L-glutamate and glycine-binding" evidence="21">
    <location>
        <begin position="352"/>
        <end position="419"/>
    </location>
</feature>
<dbReference type="SUPFAM" id="SSF53822">
    <property type="entry name" value="Periplasmic binding protein-like I"/>
    <property type="match status" value="1"/>
</dbReference>
<dbReference type="FunFam" id="3.40.190.10:FF:000177">
    <property type="entry name" value="Glutamate [NMDA] receptor subunit 1"/>
    <property type="match status" value="1"/>
</dbReference>
<keyword evidence="23" id="KW-1185">Reference proteome</keyword>
<evidence type="ECO:0000256" key="7">
    <source>
        <dbReference type="ARBA" id="ARBA00022553"/>
    </source>
</evidence>
<evidence type="ECO:0000256" key="17">
    <source>
        <dbReference type="PIRSR" id="PIRSR601508-1"/>
    </source>
</evidence>
<evidence type="ECO:0000256" key="11">
    <source>
        <dbReference type="ARBA" id="ARBA00023136"/>
    </source>
</evidence>
<comment type="caution">
    <text evidence="22">The sequence shown here is derived from an EMBL/GenBank/DDBJ whole genome shotgun (WGS) entry which is preliminary data.</text>
</comment>
<dbReference type="AlphaFoldDB" id="A0A8K0KAK3"/>
<dbReference type="GO" id="GO:0038023">
    <property type="term" value="F:signaling receptor activity"/>
    <property type="evidence" value="ECO:0007669"/>
    <property type="project" value="InterPro"/>
</dbReference>
<keyword evidence="7" id="KW-0597">Phosphoprotein</keyword>
<dbReference type="Gene3D" id="3.40.190.10">
    <property type="entry name" value="Periplasmic binding protein-like II"/>
    <property type="match status" value="2"/>
</dbReference>
<dbReference type="SUPFAM" id="SSF81324">
    <property type="entry name" value="Voltage-gated potassium channels"/>
    <property type="match status" value="1"/>
</dbReference>
<evidence type="ECO:0000313" key="23">
    <source>
        <dbReference type="Proteomes" id="UP000792457"/>
    </source>
</evidence>
<evidence type="ECO:0000256" key="13">
    <source>
        <dbReference type="ARBA" id="ARBA00023180"/>
    </source>
</evidence>
<dbReference type="SMART" id="SM00918">
    <property type="entry name" value="Lig_chan-Glu_bd"/>
    <property type="match status" value="1"/>
</dbReference>
<accession>A0A8K0KAK3</accession>
<dbReference type="GO" id="GO:0005886">
    <property type="term" value="C:plasma membrane"/>
    <property type="evidence" value="ECO:0007669"/>
    <property type="project" value="UniProtKB-SubCell"/>
</dbReference>
<comment type="subunit">
    <text evidence="3">Forms a heteromeric NMDA channel with Nmdar2.</text>
</comment>
<evidence type="ECO:0000256" key="4">
    <source>
        <dbReference type="ARBA" id="ARBA00015895"/>
    </source>
</evidence>
<reference evidence="22" key="1">
    <citation type="submission" date="2013-04" db="EMBL/GenBank/DDBJ databases">
        <authorList>
            <person name="Qu J."/>
            <person name="Murali S.C."/>
            <person name="Bandaranaike D."/>
            <person name="Bellair M."/>
            <person name="Blankenburg K."/>
            <person name="Chao H."/>
            <person name="Dinh H."/>
            <person name="Doddapaneni H."/>
            <person name="Downs B."/>
            <person name="Dugan-Rocha S."/>
            <person name="Elkadiri S."/>
            <person name="Gnanaolivu R.D."/>
            <person name="Hernandez B."/>
            <person name="Javaid M."/>
            <person name="Jayaseelan J.C."/>
            <person name="Lee S."/>
            <person name="Li M."/>
            <person name="Ming W."/>
            <person name="Munidasa M."/>
            <person name="Muniz J."/>
            <person name="Nguyen L."/>
            <person name="Ongeri F."/>
            <person name="Osuji N."/>
            <person name="Pu L.-L."/>
            <person name="Puazo M."/>
            <person name="Qu C."/>
            <person name="Quiroz J."/>
            <person name="Raj R."/>
            <person name="Weissenberger G."/>
            <person name="Xin Y."/>
            <person name="Zou X."/>
            <person name="Han Y."/>
            <person name="Richards S."/>
            <person name="Worley K."/>
            <person name="Muzny D."/>
            <person name="Gibbs R."/>
        </authorList>
    </citation>
    <scope>NUCLEOTIDE SEQUENCE</scope>
    <source>
        <strain evidence="22">Sampled in the wild</strain>
    </source>
</reference>
<feature type="transmembrane region" description="Helical" evidence="19">
    <location>
        <begin position="474"/>
        <end position="492"/>
    </location>
</feature>